<reference evidence="1" key="1">
    <citation type="submission" date="2019-10" db="EMBL/GenBank/DDBJ databases">
        <authorList>
            <person name="Ross D.E."/>
            <person name="Gulliver D."/>
        </authorList>
    </citation>
    <scope>NUCLEOTIDE SEQUENCE</scope>
    <source>
        <strain evidence="1">DER-2019</strain>
    </source>
</reference>
<evidence type="ECO:0000313" key="1">
    <source>
        <dbReference type="EMBL" id="MBC3889429.1"/>
    </source>
</evidence>
<accession>A0A923KQS0</accession>
<gene>
    <name evidence="1" type="ORF">GH810_14030</name>
</gene>
<dbReference type="AlphaFoldDB" id="A0A923KQS0"/>
<proteinExistence type="predicted"/>
<evidence type="ECO:0000313" key="2">
    <source>
        <dbReference type="Proteomes" id="UP000616595"/>
    </source>
</evidence>
<name>A0A923KQS0_9FIRM</name>
<dbReference type="EMBL" id="WJBD01000018">
    <property type="protein sequence ID" value="MBC3889429.1"/>
    <property type="molecule type" value="Genomic_DNA"/>
</dbReference>
<dbReference type="Proteomes" id="UP000616595">
    <property type="component" value="Unassembled WGS sequence"/>
</dbReference>
<reference evidence="1" key="2">
    <citation type="submission" date="2020-10" db="EMBL/GenBank/DDBJ databases">
        <title>Comparative genomics of the Acetobacterium genus.</title>
        <authorList>
            <person name="Marshall C."/>
            <person name="May H."/>
            <person name="Norman S."/>
        </authorList>
    </citation>
    <scope>NUCLEOTIDE SEQUENCE</scope>
    <source>
        <strain evidence="1">DER-2019</strain>
    </source>
</reference>
<sequence>MKLTKELIEKYDDDSQMFYRFQNPEWEVGDVSFGMIYSTEEEARQDFEDMGLDPEEAVLPGKSCMDTFAGIMSMRFVNEFDKDFNLIVFNGYDTGVSGHDDECVAEYYETVETFDFDEACQYAELTIWNN</sequence>
<protein>
    <submittedName>
        <fullName evidence="1">Uncharacterized protein</fullName>
    </submittedName>
</protein>
<comment type="caution">
    <text evidence="1">The sequence shown here is derived from an EMBL/GenBank/DDBJ whole genome shotgun (WGS) entry which is preliminary data.</text>
</comment>
<keyword evidence="2" id="KW-1185">Reference proteome</keyword>
<dbReference type="OrthoDB" id="9977335at2"/>
<organism evidence="1 2">
    <name type="scientific">Acetobacterium paludosum</name>
    <dbReference type="NCBI Taxonomy" id="52693"/>
    <lineage>
        <taxon>Bacteria</taxon>
        <taxon>Bacillati</taxon>
        <taxon>Bacillota</taxon>
        <taxon>Clostridia</taxon>
        <taxon>Eubacteriales</taxon>
        <taxon>Eubacteriaceae</taxon>
        <taxon>Acetobacterium</taxon>
    </lineage>
</organism>
<dbReference type="RefSeq" id="WP_148566976.1">
    <property type="nucleotide sequence ID" value="NZ_RXYA01000007.1"/>
</dbReference>